<evidence type="ECO:0000313" key="2">
    <source>
        <dbReference type="EMBL" id="SOE04050.1"/>
    </source>
</evidence>
<keyword evidence="2" id="KW-0969">Cilium</keyword>
<feature type="region of interest" description="Disordered" evidence="1">
    <location>
        <begin position="81"/>
        <end position="116"/>
    </location>
</feature>
<dbReference type="Proteomes" id="UP000219482">
    <property type="component" value="Unassembled WGS sequence"/>
</dbReference>
<protein>
    <submittedName>
        <fullName evidence="2">Flagellar protein FlbD</fullName>
    </submittedName>
</protein>
<keyword evidence="3" id="KW-1185">Reference proteome</keyword>
<dbReference type="Pfam" id="PF06289">
    <property type="entry name" value="FlbD"/>
    <property type="match status" value="1"/>
</dbReference>
<keyword evidence="2" id="KW-0966">Cell projection</keyword>
<dbReference type="RefSeq" id="WP_097186122.1">
    <property type="nucleotide sequence ID" value="NZ_OCNK01000009.1"/>
</dbReference>
<dbReference type="AlphaFoldDB" id="A0A286H8C0"/>
<dbReference type="OrthoDB" id="9799862at2"/>
<proteinExistence type="predicted"/>
<evidence type="ECO:0000256" key="1">
    <source>
        <dbReference type="SAM" id="MobiDB-lite"/>
    </source>
</evidence>
<evidence type="ECO:0000313" key="3">
    <source>
        <dbReference type="Proteomes" id="UP000219482"/>
    </source>
</evidence>
<gene>
    <name evidence="2" type="ORF">SAMN06272739_4435</name>
</gene>
<reference evidence="3" key="1">
    <citation type="submission" date="2017-09" db="EMBL/GenBank/DDBJ databases">
        <authorList>
            <person name="Varghese N."/>
            <person name="Submissions S."/>
        </authorList>
    </citation>
    <scope>NUCLEOTIDE SEQUENCE [LARGE SCALE GENOMIC DNA]</scope>
    <source>
        <strain evidence="3">DSM 44270</strain>
    </source>
</reference>
<accession>A0A286H8C0</accession>
<dbReference type="EMBL" id="OCNK01000009">
    <property type="protein sequence ID" value="SOE04050.1"/>
    <property type="molecule type" value="Genomic_DNA"/>
</dbReference>
<feature type="compositionally biased region" description="Basic and acidic residues" evidence="1">
    <location>
        <begin position="85"/>
        <end position="107"/>
    </location>
</feature>
<dbReference type="InterPro" id="IPR009384">
    <property type="entry name" value="SwrD-like"/>
</dbReference>
<name>A0A286H8C0_9ACTN</name>
<organism evidence="2 3">
    <name type="scientific">Blastococcus haudaquaticus</name>
    <dbReference type="NCBI Taxonomy" id="1938745"/>
    <lineage>
        <taxon>Bacteria</taxon>
        <taxon>Bacillati</taxon>
        <taxon>Actinomycetota</taxon>
        <taxon>Actinomycetes</taxon>
        <taxon>Geodermatophilales</taxon>
        <taxon>Geodermatophilaceae</taxon>
        <taxon>Blastococcus</taxon>
    </lineage>
</organism>
<sequence length="116" mass="12611">MIAVTCRNGRHFTIDPTLIERVEIDPDTVVHLVDGTKYVVADSIDHLLLTIRDHGAALTVAQKRLAGGTAELADHATSVRNGTLRVERRQYDRSVESGRSAADRRPAGDVPDPDGT</sequence>
<keyword evidence="2" id="KW-0282">Flagellum</keyword>